<keyword evidence="2" id="KW-0067">ATP-binding</keyword>
<feature type="domain" description="Diphthamide synthase" evidence="1">
    <location>
        <begin position="6"/>
        <end position="216"/>
    </location>
</feature>
<organism evidence="2">
    <name type="scientific">Intestinibacter bartlettii</name>
    <dbReference type="NCBI Taxonomy" id="261299"/>
    <lineage>
        <taxon>Bacteria</taxon>
        <taxon>Bacillati</taxon>
        <taxon>Bacillota</taxon>
        <taxon>Clostridia</taxon>
        <taxon>Peptostreptococcales</taxon>
        <taxon>Peptostreptococcaceae</taxon>
        <taxon>Intestinibacter</taxon>
    </lineage>
</organism>
<gene>
    <name evidence="2" type="ORF">IBLFYP30_00485</name>
</gene>
<dbReference type="CDD" id="cd01994">
    <property type="entry name" value="AANH_PF0828-like"/>
    <property type="match status" value="1"/>
</dbReference>
<proteinExistence type="predicted"/>
<dbReference type="SUPFAM" id="SSF52402">
    <property type="entry name" value="Adenine nucleotide alpha hydrolases-like"/>
    <property type="match status" value="1"/>
</dbReference>
<dbReference type="RefSeq" id="WP_007287164.1">
    <property type="nucleotide sequence ID" value="NZ_CACRUE010000045.1"/>
</dbReference>
<dbReference type="Gene3D" id="3.90.1490.10">
    <property type="entry name" value="putative n-type atp pyrophosphatase, domain 2"/>
    <property type="match status" value="1"/>
</dbReference>
<dbReference type="GO" id="GO:0017178">
    <property type="term" value="F:diphthine-ammonia ligase activity"/>
    <property type="evidence" value="ECO:0007669"/>
    <property type="project" value="TreeGrafter"/>
</dbReference>
<protein>
    <submittedName>
        <fullName evidence="2">ATP-binding region</fullName>
    </submittedName>
</protein>
<dbReference type="InterPro" id="IPR002761">
    <property type="entry name" value="Diphthami_syn_dom"/>
</dbReference>
<dbReference type="GeneID" id="89564910"/>
<dbReference type="EMBL" id="CACRUE010000045">
    <property type="protein sequence ID" value="VYU53469.1"/>
    <property type="molecule type" value="Genomic_DNA"/>
</dbReference>
<name>A0A6N3FNS1_9FIRM</name>
<dbReference type="PANTHER" id="PTHR12196">
    <property type="entry name" value="DOMAIN OF UNKNOWN FUNCTION 71 DUF71 -CONTAINING PROTEIN"/>
    <property type="match status" value="1"/>
</dbReference>
<dbReference type="Gene3D" id="3.40.50.620">
    <property type="entry name" value="HUPs"/>
    <property type="match status" value="1"/>
</dbReference>
<keyword evidence="2" id="KW-0547">Nucleotide-binding</keyword>
<dbReference type="NCBIfam" id="TIGR00290">
    <property type="entry name" value="MJ0570_dom"/>
    <property type="match status" value="1"/>
</dbReference>
<dbReference type="PANTHER" id="PTHR12196:SF2">
    <property type="entry name" value="DIPHTHINE--AMMONIA LIGASE"/>
    <property type="match status" value="1"/>
</dbReference>
<evidence type="ECO:0000259" key="1">
    <source>
        <dbReference type="Pfam" id="PF01902"/>
    </source>
</evidence>
<dbReference type="GO" id="GO:0005524">
    <property type="term" value="F:ATP binding"/>
    <property type="evidence" value="ECO:0007669"/>
    <property type="project" value="UniProtKB-KW"/>
</dbReference>
<dbReference type="Pfam" id="PF01902">
    <property type="entry name" value="Diphthami_syn_2"/>
    <property type="match status" value="1"/>
</dbReference>
<dbReference type="GO" id="GO:0017183">
    <property type="term" value="P:protein histidyl modification to diphthamide"/>
    <property type="evidence" value="ECO:0007669"/>
    <property type="project" value="TreeGrafter"/>
</dbReference>
<reference evidence="2" key="1">
    <citation type="submission" date="2019-11" db="EMBL/GenBank/DDBJ databases">
        <authorList>
            <person name="Feng L."/>
        </authorList>
    </citation>
    <scope>NUCLEOTIDE SEQUENCE</scope>
    <source>
        <strain evidence="2">IbartlettiiLFYP30</strain>
    </source>
</reference>
<dbReference type="AlphaFoldDB" id="A0A6N3FNS1"/>
<accession>A0A6N3FNS1</accession>
<sequence>MDSKKFVMSYSGGKDCMLAMYRKIKEGWTPVALITTVKKDSVDSWTHSISKKLLEKASESLNIPIIYVECEMKDYEAKFEEKLLEAKKMGATTVIYGDIDIELHRQWDIDRATNAGLDYELPLWQGDREKVVHEFIDAGFKAVIKKVNLENMSEDFLGKTLDKPLIEEIKKTGSDACGENGEYHTFVVDGPLFSTPIELDVLGKTISNGYGILDVK</sequence>
<dbReference type="InterPro" id="IPR014729">
    <property type="entry name" value="Rossmann-like_a/b/a_fold"/>
</dbReference>
<evidence type="ECO:0000313" key="2">
    <source>
        <dbReference type="EMBL" id="VYU53469.1"/>
    </source>
</evidence>
<dbReference type="InterPro" id="IPR030662">
    <property type="entry name" value="DPH6/MJ0570"/>
</dbReference>